<keyword evidence="3" id="KW-1185">Reference proteome</keyword>
<proteinExistence type="predicted"/>
<comment type="caution">
    <text evidence="2">The sequence shown here is derived from an EMBL/GenBank/DDBJ whole genome shotgun (WGS) entry which is preliminary data.</text>
</comment>
<evidence type="ECO:0000313" key="3">
    <source>
        <dbReference type="Proteomes" id="UP000531216"/>
    </source>
</evidence>
<gene>
    <name evidence="2" type="ORF">GGR05_003400</name>
</gene>
<dbReference type="AlphaFoldDB" id="A0A7W6BVT2"/>
<protein>
    <recommendedName>
        <fullName evidence="1">MrfA-like Zn-binding domain-containing protein</fullName>
    </recommendedName>
</protein>
<dbReference type="Proteomes" id="UP000531216">
    <property type="component" value="Unassembled WGS sequence"/>
</dbReference>
<organism evidence="2 3">
    <name type="scientific">Aureimonas phyllosphaerae</name>
    <dbReference type="NCBI Taxonomy" id="1166078"/>
    <lineage>
        <taxon>Bacteria</taxon>
        <taxon>Pseudomonadati</taxon>
        <taxon>Pseudomonadota</taxon>
        <taxon>Alphaproteobacteria</taxon>
        <taxon>Hyphomicrobiales</taxon>
        <taxon>Aurantimonadaceae</taxon>
        <taxon>Aureimonas</taxon>
    </lineage>
</organism>
<dbReference type="InterPro" id="IPR047721">
    <property type="entry name" value="DrmB"/>
</dbReference>
<sequence length="440" mass="48746">MNCDQCGEGRNLRDAFNHLQLREAGGGCRGERPWLGADAAEGCDARSEEITTALRGGSNLYFPYIASVLTIPPWSSEFKGLLERHDLWSEIRSAMEDLEEDGDEKHFDGCLDRIARRLARALDPDVADIPAARRKLDAMIAILKDLPGPDTADGDVALRREEWRQFRDATGPGDETFQLRRERVPEELSRWVSAIVRVPRLREVRALRGFTRRYPHDGTSRQDIAPLSRRARWRPAIATSGEGIFVALKEEEVAKWAAGEAARDRALRLHEEWVASWRQRFGHTDETPPQAVTPRSLLVHGLSHALMLELSITSGYGSASLQERLYVGEGEEPMAGFLIYTATSDAEGTLGGLEREGIGERIAQTMLQAVQRLKWCSSDPLCMKGVSTTSDPLNGAACHSCLFVSETSCELFNRSLDRAMLVGGAGIPGYFGTPIRCEPA</sequence>
<accession>A0A7W6BVT2</accession>
<name>A0A7W6BVT2_9HYPH</name>
<dbReference type="NCBIfam" id="NF038324">
    <property type="entry name" value="DrmB_fam"/>
    <property type="match status" value="1"/>
</dbReference>
<evidence type="ECO:0000259" key="1">
    <source>
        <dbReference type="Pfam" id="PF09369"/>
    </source>
</evidence>
<dbReference type="EMBL" id="JACIDO010000007">
    <property type="protein sequence ID" value="MBB3937235.1"/>
    <property type="molecule type" value="Genomic_DNA"/>
</dbReference>
<dbReference type="InterPro" id="IPR018973">
    <property type="entry name" value="MZB"/>
</dbReference>
<reference evidence="2 3" key="1">
    <citation type="submission" date="2020-08" db="EMBL/GenBank/DDBJ databases">
        <title>Genomic Encyclopedia of Type Strains, Phase IV (KMG-IV): sequencing the most valuable type-strain genomes for metagenomic binning, comparative biology and taxonomic classification.</title>
        <authorList>
            <person name="Goeker M."/>
        </authorList>
    </citation>
    <scope>NUCLEOTIDE SEQUENCE [LARGE SCALE GENOMIC DNA]</scope>
    <source>
        <strain evidence="2 3">DSM 25024</strain>
    </source>
</reference>
<evidence type="ECO:0000313" key="2">
    <source>
        <dbReference type="EMBL" id="MBB3937235.1"/>
    </source>
</evidence>
<dbReference type="Pfam" id="PF09369">
    <property type="entry name" value="MZB"/>
    <property type="match status" value="1"/>
</dbReference>
<feature type="domain" description="MrfA-like Zn-binding" evidence="1">
    <location>
        <begin position="302"/>
        <end position="402"/>
    </location>
</feature>